<name>A0A2R8BHG9_9RHOB</name>
<proteinExistence type="predicted"/>
<evidence type="ECO:0000313" key="1">
    <source>
        <dbReference type="EMBL" id="SPH22523.1"/>
    </source>
</evidence>
<reference evidence="1 2" key="1">
    <citation type="submission" date="2018-03" db="EMBL/GenBank/DDBJ databases">
        <authorList>
            <person name="Keele B.F."/>
        </authorList>
    </citation>
    <scope>NUCLEOTIDE SEQUENCE [LARGE SCALE GENOMIC DNA]</scope>
    <source>
        <strain evidence="1 2">CECT 8599</strain>
    </source>
</reference>
<sequence>MSASKTKLTFKTLQFSCDLSGSDLNIEIIKTLPDIYVLREGMKGSFEPRGLYKDSPRPDSYISFNFGEMTFPIFVSTLWSHRNMLASVGDEYRQCDVAYYHEGQCNLEFAVAEMEKLSELGMGISVSCYDVNDEE</sequence>
<gene>
    <name evidence="1" type="ORF">ASD8599_03267</name>
</gene>
<organism evidence="1 2">
    <name type="scientific">Ascidiaceihabitans donghaensis</name>
    <dbReference type="NCBI Taxonomy" id="1510460"/>
    <lineage>
        <taxon>Bacteria</taxon>
        <taxon>Pseudomonadati</taxon>
        <taxon>Pseudomonadota</taxon>
        <taxon>Alphaproteobacteria</taxon>
        <taxon>Rhodobacterales</taxon>
        <taxon>Paracoccaceae</taxon>
        <taxon>Ascidiaceihabitans</taxon>
    </lineage>
</organism>
<dbReference type="Proteomes" id="UP000244880">
    <property type="component" value="Unassembled WGS sequence"/>
</dbReference>
<dbReference type="RefSeq" id="WP_108829458.1">
    <property type="nucleotide sequence ID" value="NZ_OMOR01000001.1"/>
</dbReference>
<dbReference type="AlphaFoldDB" id="A0A2R8BHG9"/>
<keyword evidence="2" id="KW-1185">Reference proteome</keyword>
<evidence type="ECO:0000313" key="2">
    <source>
        <dbReference type="Proteomes" id="UP000244880"/>
    </source>
</evidence>
<protein>
    <submittedName>
        <fullName evidence="1">Uncharacterized protein</fullName>
    </submittedName>
</protein>
<dbReference type="EMBL" id="OMOR01000001">
    <property type="protein sequence ID" value="SPH22523.1"/>
    <property type="molecule type" value="Genomic_DNA"/>
</dbReference>
<accession>A0A2R8BHG9</accession>